<feature type="compositionally biased region" description="Polar residues" evidence="1">
    <location>
        <begin position="24"/>
        <end position="38"/>
    </location>
</feature>
<evidence type="ECO:0000256" key="1">
    <source>
        <dbReference type="SAM" id="MobiDB-lite"/>
    </source>
</evidence>
<dbReference type="EMBL" id="NEDP02003225">
    <property type="protein sequence ID" value="OWF49165.1"/>
    <property type="molecule type" value="Genomic_DNA"/>
</dbReference>
<sequence length="592" mass="66726">MRGRGRGGRGRGGRGRRGGRSGSHSASAPTEGTSSDSQVEVKELSVDTDLQAFFVGNASVAQHYAAQNQNTQRYAAGMAVLQKNGVEIVQNARIRALAAAWARKDFDLSNAFLKDRDNFGLVEVLKALQLIDSGRQIRAKEKQLRILQISTNKVSPKTMGKLKSDIDNLNALKPPFGTASGAVCKHIRRWVQTFTTEELEFYSLYFPKQPWQKLADLCHFNPEKDFPALTWFLPYCFGKDAPEGSMTYRCQHLTTENINEVIKEFPIPYSLAKQHKDGFTPESKARIAAYEPKLDTILWYYEDIGQNCSDVDKIIADRMKAGEEVKLQLGKLMDRLLMLKMYRENIPSKLYYGQKLERSVDENKAPFIQQLAVYGNKRLKEISLSLEAPIVVSGDASGSMEIAIRTSVIISGILAAICSAKLIFFNNDFRYPSSVPTNIEEVLELAIETKAGGGTSPAASLWPYYEKKEVIKTFIMVTDEEENSGYKNHRFAELYQKYYDEVYPMRLVFVSFLRDQHAEGQMVRELKSKGHNPLQVKFHQTQPDLTKLDKMFGTLSSESLTFEEEVTAMESSIRDQGLANVFQKVDLSSQSK</sequence>
<name>A0A210QK84_MIZYE</name>
<evidence type="ECO:0000313" key="3">
    <source>
        <dbReference type="Proteomes" id="UP000242188"/>
    </source>
</evidence>
<dbReference type="AlphaFoldDB" id="A0A210QK84"/>
<evidence type="ECO:0000313" key="2">
    <source>
        <dbReference type="EMBL" id="OWF49165.1"/>
    </source>
</evidence>
<proteinExistence type="predicted"/>
<feature type="region of interest" description="Disordered" evidence="1">
    <location>
        <begin position="1"/>
        <end position="40"/>
    </location>
</feature>
<feature type="compositionally biased region" description="Basic residues" evidence="1">
    <location>
        <begin position="1"/>
        <end position="19"/>
    </location>
</feature>
<gene>
    <name evidence="2" type="ORF">KP79_PYT23956</name>
</gene>
<dbReference type="Proteomes" id="UP000242188">
    <property type="component" value="Unassembled WGS sequence"/>
</dbReference>
<comment type="caution">
    <text evidence="2">The sequence shown here is derived from an EMBL/GenBank/DDBJ whole genome shotgun (WGS) entry which is preliminary data.</text>
</comment>
<dbReference type="STRING" id="6573.A0A210QK84"/>
<reference evidence="2 3" key="1">
    <citation type="journal article" date="2017" name="Nat. Ecol. Evol.">
        <title>Scallop genome provides insights into evolution of bilaterian karyotype and development.</title>
        <authorList>
            <person name="Wang S."/>
            <person name="Zhang J."/>
            <person name="Jiao W."/>
            <person name="Li J."/>
            <person name="Xun X."/>
            <person name="Sun Y."/>
            <person name="Guo X."/>
            <person name="Huan P."/>
            <person name="Dong B."/>
            <person name="Zhang L."/>
            <person name="Hu X."/>
            <person name="Sun X."/>
            <person name="Wang J."/>
            <person name="Zhao C."/>
            <person name="Wang Y."/>
            <person name="Wang D."/>
            <person name="Huang X."/>
            <person name="Wang R."/>
            <person name="Lv J."/>
            <person name="Li Y."/>
            <person name="Zhang Z."/>
            <person name="Liu B."/>
            <person name="Lu W."/>
            <person name="Hui Y."/>
            <person name="Liang J."/>
            <person name="Zhou Z."/>
            <person name="Hou R."/>
            <person name="Li X."/>
            <person name="Liu Y."/>
            <person name="Li H."/>
            <person name="Ning X."/>
            <person name="Lin Y."/>
            <person name="Zhao L."/>
            <person name="Xing Q."/>
            <person name="Dou J."/>
            <person name="Li Y."/>
            <person name="Mao J."/>
            <person name="Guo H."/>
            <person name="Dou H."/>
            <person name="Li T."/>
            <person name="Mu C."/>
            <person name="Jiang W."/>
            <person name="Fu Q."/>
            <person name="Fu X."/>
            <person name="Miao Y."/>
            <person name="Liu J."/>
            <person name="Yu Q."/>
            <person name="Li R."/>
            <person name="Liao H."/>
            <person name="Li X."/>
            <person name="Kong Y."/>
            <person name="Jiang Z."/>
            <person name="Chourrout D."/>
            <person name="Li R."/>
            <person name="Bao Z."/>
        </authorList>
    </citation>
    <scope>NUCLEOTIDE SEQUENCE [LARGE SCALE GENOMIC DNA]</scope>
    <source>
        <strain evidence="2 3">PY_sf001</strain>
    </source>
</reference>
<organism evidence="2 3">
    <name type="scientific">Mizuhopecten yessoensis</name>
    <name type="common">Japanese scallop</name>
    <name type="synonym">Patinopecten yessoensis</name>
    <dbReference type="NCBI Taxonomy" id="6573"/>
    <lineage>
        <taxon>Eukaryota</taxon>
        <taxon>Metazoa</taxon>
        <taxon>Spiralia</taxon>
        <taxon>Lophotrochozoa</taxon>
        <taxon>Mollusca</taxon>
        <taxon>Bivalvia</taxon>
        <taxon>Autobranchia</taxon>
        <taxon>Pteriomorphia</taxon>
        <taxon>Pectinida</taxon>
        <taxon>Pectinoidea</taxon>
        <taxon>Pectinidae</taxon>
        <taxon>Mizuhopecten</taxon>
    </lineage>
</organism>
<dbReference type="SUPFAM" id="SSF53300">
    <property type="entry name" value="vWA-like"/>
    <property type="match status" value="1"/>
</dbReference>
<dbReference type="InterPro" id="IPR036465">
    <property type="entry name" value="vWFA_dom_sf"/>
</dbReference>
<keyword evidence="3" id="KW-1185">Reference proteome</keyword>
<accession>A0A210QK84</accession>
<dbReference type="OrthoDB" id="301415at2759"/>
<protein>
    <submittedName>
        <fullName evidence="2">Uncharacterized protein</fullName>
    </submittedName>
</protein>
<dbReference type="Gene3D" id="3.40.50.410">
    <property type="entry name" value="von Willebrand factor, type A domain"/>
    <property type="match status" value="1"/>
</dbReference>